<feature type="region of interest" description="Disordered" evidence="1">
    <location>
        <begin position="288"/>
        <end position="312"/>
    </location>
</feature>
<name>A0A1I5R7Y6_9BACT</name>
<feature type="compositionally biased region" description="Basic residues" evidence="1">
    <location>
        <begin position="300"/>
        <end position="312"/>
    </location>
</feature>
<dbReference type="STRING" id="1465490.SAMN05444277_101122"/>
<evidence type="ECO:0000313" key="4">
    <source>
        <dbReference type="Proteomes" id="UP000199031"/>
    </source>
</evidence>
<dbReference type="EMBL" id="FOXQ01000001">
    <property type="protein sequence ID" value="SFP54652.1"/>
    <property type="molecule type" value="Genomic_DNA"/>
</dbReference>
<dbReference type="AlphaFoldDB" id="A0A1I5R7Y6"/>
<dbReference type="Proteomes" id="UP000199031">
    <property type="component" value="Unassembled WGS sequence"/>
</dbReference>
<feature type="domain" description="MobA/VirD2-like nuclease" evidence="2">
    <location>
        <begin position="17"/>
        <end position="143"/>
    </location>
</feature>
<evidence type="ECO:0000259" key="2">
    <source>
        <dbReference type="Pfam" id="PF03432"/>
    </source>
</evidence>
<evidence type="ECO:0000313" key="3">
    <source>
        <dbReference type="EMBL" id="SFP54652.1"/>
    </source>
</evidence>
<evidence type="ECO:0000256" key="1">
    <source>
        <dbReference type="SAM" id="MobiDB-lite"/>
    </source>
</evidence>
<protein>
    <submittedName>
        <fullName evidence="3">Relaxase/Mobilisation nuclease domain-containing protein</fullName>
    </submittedName>
</protein>
<dbReference type="InterPro" id="IPR005094">
    <property type="entry name" value="Endonuclease_MobA/VirD2"/>
</dbReference>
<sequence>MISKHLTAHSFYHTCRYITNKPGAELLVAEGVRGYDFKLMTEDFALQQALRPEKKLACMHAILSFYPGEKPGDEKMKTIALEYLEQLNIVNTQVAISKHTDRSHLHLHIVANMVNNDGKAISNSWIGLRGKKIAQALTIKHQLVQAIEKNLKLTHLESLNAYEAARYKIFITISEQLPGCKTVEELENKLNKHGIETIYKYKGHTQEKQGISFKMGDYSFKGSQVDRKFSYISLTKKLGLQQRLSEKQALAEKVNRQLKQNHPDIKKEINKNMPDVWKAVLEPVKEEKGLPQELLEEQRRKKKRRQRPSFGH</sequence>
<accession>A0A1I5R7Y6</accession>
<reference evidence="3 4" key="1">
    <citation type="submission" date="2016-10" db="EMBL/GenBank/DDBJ databases">
        <authorList>
            <person name="de Groot N.N."/>
        </authorList>
    </citation>
    <scope>NUCLEOTIDE SEQUENCE [LARGE SCALE GENOMIC DNA]</scope>
    <source>
        <strain evidence="3 4">DSM 28286</strain>
    </source>
</reference>
<keyword evidence="4" id="KW-1185">Reference proteome</keyword>
<proteinExistence type="predicted"/>
<organism evidence="3 4">
    <name type="scientific">Parafilimonas terrae</name>
    <dbReference type="NCBI Taxonomy" id="1465490"/>
    <lineage>
        <taxon>Bacteria</taxon>
        <taxon>Pseudomonadati</taxon>
        <taxon>Bacteroidota</taxon>
        <taxon>Chitinophagia</taxon>
        <taxon>Chitinophagales</taxon>
        <taxon>Chitinophagaceae</taxon>
        <taxon>Parafilimonas</taxon>
    </lineage>
</organism>
<dbReference type="RefSeq" id="WP_090653475.1">
    <property type="nucleotide sequence ID" value="NZ_FOXQ01000001.1"/>
</dbReference>
<gene>
    <name evidence="3" type="ORF">SAMN05444277_101122</name>
</gene>
<dbReference type="OrthoDB" id="1525197at2"/>
<dbReference type="Pfam" id="PF03432">
    <property type="entry name" value="Relaxase"/>
    <property type="match status" value="1"/>
</dbReference>